<dbReference type="InterPro" id="IPR043129">
    <property type="entry name" value="ATPase_NBD"/>
</dbReference>
<dbReference type="RefSeq" id="WP_153863957.1">
    <property type="nucleotide sequence ID" value="NZ_WJQS01000010.1"/>
</dbReference>
<dbReference type="InterPro" id="IPR000600">
    <property type="entry name" value="ROK"/>
</dbReference>
<dbReference type="AlphaFoldDB" id="A0A6I2GS20"/>
<dbReference type="EMBL" id="WJQS01000010">
    <property type="protein sequence ID" value="MRI86265.1"/>
    <property type="molecule type" value="Genomic_DNA"/>
</dbReference>
<dbReference type="Proteomes" id="UP000430975">
    <property type="component" value="Unassembled WGS sequence"/>
</dbReference>
<protein>
    <submittedName>
        <fullName evidence="2">ROK family protein</fullName>
    </submittedName>
</protein>
<evidence type="ECO:0000256" key="1">
    <source>
        <dbReference type="ARBA" id="ARBA00006479"/>
    </source>
</evidence>
<comment type="similarity">
    <text evidence="1">Belongs to the ROK (NagC/XylR) family.</text>
</comment>
<evidence type="ECO:0000313" key="2">
    <source>
        <dbReference type="EMBL" id="MRI86265.1"/>
    </source>
</evidence>
<dbReference type="CDD" id="cd24152">
    <property type="entry name" value="ASKHA_NBD_ROK-like"/>
    <property type="match status" value="1"/>
</dbReference>
<name>A0A6I2GS20_9LACT</name>
<evidence type="ECO:0000313" key="3">
    <source>
        <dbReference type="Proteomes" id="UP000430975"/>
    </source>
</evidence>
<dbReference type="SUPFAM" id="SSF53067">
    <property type="entry name" value="Actin-like ATPase domain"/>
    <property type="match status" value="1"/>
</dbReference>
<proteinExistence type="inferred from homology"/>
<keyword evidence="3" id="KW-1185">Reference proteome</keyword>
<dbReference type="Gene3D" id="3.30.420.40">
    <property type="match status" value="2"/>
</dbReference>
<dbReference type="PANTHER" id="PTHR18964:SF149">
    <property type="entry name" value="BIFUNCTIONAL UDP-N-ACETYLGLUCOSAMINE 2-EPIMERASE_N-ACETYLMANNOSAMINE KINASE"/>
    <property type="match status" value="1"/>
</dbReference>
<organism evidence="2 3">
    <name type="scientific">Fundicoccus ignavus</name>
    <dbReference type="NCBI Taxonomy" id="2664442"/>
    <lineage>
        <taxon>Bacteria</taxon>
        <taxon>Bacillati</taxon>
        <taxon>Bacillota</taxon>
        <taxon>Bacilli</taxon>
        <taxon>Lactobacillales</taxon>
        <taxon>Aerococcaceae</taxon>
        <taxon>Fundicoccus</taxon>
    </lineage>
</organism>
<dbReference type="Pfam" id="PF00480">
    <property type="entry name" value="ROK"/>
    <property type="match status" value="1"/>
</dbReference>
<accession>A0A6I2GS20</accession>
<gene>
    <name evidence="2" type="ORF">GIY09_10450</name>
</gene>
<reference evidence="2 3" key="1">
    <citation type="submission" date="2019-11" db="EMBL/GenBank/DDBJ databases">
        <title>Characterisation of Fundicoccus ignavus gen. nov. sp. nov., a novel genus of the family Aerococcaceae isolated from bulk tank milk.</title>
        <authorList>
            <person name="Siebert A."/>
            <person name="Huptas C."/>
            <person name="Wenning M."/>
            <person name="Scherer S."/>
            <person name="Doll E.V."/>
        </authorList>
    </citation>
    <scope>NUCLEOTIDE SEQUENCE [LARGE SCALE GENOMIC DNA]</scope>
    <source>
        <strain evidence="2 3">WS4759</strain>
    </source>
</reference>
<comment type="caution">
    <text evidence="2">The sequence shown here is derived from an EMBL/GenBank/DDBJ whole genome shotgun (WGS) entry which is preliminary data.</text>
</comment>
<sequence>MFVGIDIGGTSIKYGLVTLEGQIVSKGMMPTRYEPDELLVDLESVIEAYQADSKQEILGVGISAPGTIKPNGYMVTAGAIKPMYGVNLKERLEALVDLPVNVINDGNAVAIAEHWLGNAIGIANYICVVLGTGMGGGIVINHQLYSGAHGMAGEFGYMVTQDLPSDPLADIEPKSLNFTASVINGICVAYNNALQGMEDSSYEATMDAREVISRAEQGDEIALSVMSAFYEKISVGLLNLVGVFDPEIVIIGGGISANEDFIKALRESFKAIQRRHASVEFLMDKTIAEIKPAKLTNDAGLLGAVYQIQSVLGLVN</sequence>
<dbReference type="PANTHER" id="PTHR18964">
    <property type="entry name" value="ROK (REPRESSOR, ORF, KINASE) FAMILY"/>
    <property type="match status" value="1"/>
</dbReference>